<dbReference type="GeneID" id="20084381"/>
<reference evidence="1" key="1">
    <citation type="submission" date="2013-12" db="EMBL/GenBank/DDBJ databases">
        <title>The Genome Sequence of Aphanomyces invadans NJM9701.</title>
        <authorList>
            <consortium name="The Broad Institute Genomics Platform"/>
            <person name="Russ C."/>
            <person name="Tyler B."/>
            <person name="van West P."/>
            <person name="Dieguez-Uribeondo J."/>
            <person name="Young S.K."/>
            <person name="Zeng Q."/>
            <person name="Gargeya S."/>
            <person name="Fitzgerald M."/>
            <person name="Abouelleil A."/>
            <person name="Alvarado L."/>
            <person name="Chapman S.B."/>
            <person name="Gainer-Dewar J."/>
            <person name="Goldberg J."/>
            <person name="Griggs A."/>
            <person name="Gujja S."/>
            <person name="Hansen M."/>
            <person name="Howarth C."/>
            <person name="Imamovic A."/>
            <person name="Ireland A."/>
            <person name="Larimer J."/>
            <person name="McCowan C."/>
            <person name="Murphy C."/>
            <person name="Pearson M."/>
            <person name="Poon T.W."/>
            <person name="Priest M."/>
            <person name="Roberts A."/>
            <person name="Saif S."/>
            <person name="Shea T."/>
            <person name="Sykes S."/>
            <person name="Wortman J."/>
            <person name="Nusbaum C."/>
            <person name="Birren B."/>
        </authorList>
    </citation>
    <scope>NUCLEOTIDE SEQUENCE [LARGE SCALE GENOMIC DNA]</scope>
    <source>
        <strain evidence="1">NJM9701</strain>
    </source>
</reference>
<dbReference type="RefSeq" id="XP_008870932.1">
    <property type="nucleotide sequence ID" value="XM_008872710.1"/>
</dbReference>
<sequence length="206" mass="23071">MACSSVNHIVLNTVALQQAQVTNECASTASLLEFTSRSVLQKQGGENTTRRRCMDYRTHAPTFYRTGQTCPQLEMTRSLATCMKSAQDCCRRNSRATGGSAMSFFHTTAAILAQFWCWVTYWPSMSILVRFVPRCWNKLTTCFFNMQVKAIMQGRVDVFISEPADACRLLSSKCRCCCRRGHHGNSCCAAVQDRAAIMACQISVEE</sequence>
<protein>
    <submittedName>
        <fullName evidence="1">Uncharacterized protein</fullName>
    </submittedName>
</protein>
<organism evidence="1">
    <name type="scientific">Aphanomyces invadans</name>
    <dbReference type="NCBI Taxonomy" id="157072"/>
    <lineage>
        <taxon>Eukaryota</taxon>
        <taxon>Sar</taxon>
        <taxon>Stramenopiles</taxon>
        <taxon>Oomycota</taxon>
        <taxon>Saprolegniomycetes</taxon>
        <taxon>Saprolegniales</taxon>
        <taxon>Verrucalvaceae</taxon>
        <taxon>Aphanomyces</taxon>
    </lineage>
</organism>
<dbReference type="VEuPathDB" id="FungiDB:H310_07331"/>
<proteinExistence type="predicted"/>
<accession>A0A024U4I5</accession>
<dbReference type="AlphaFoldDB" id="A0A024U4I5"/>
<name>A0A024U4I5_9STRA</name>
<dbReference type="EMBL" id="KI913964">
    <property type="protein sequence ID" value="ETW00797.1"/>
    <property type="molecule type" value="Genomic_DNA"/>
</dbReference>
<evidence type="ECO:0000313" key="1">
    <source>
        <dbReference type="EMBL" id="ETW00797.1"/>
    </source>
</evidence>
<gene>
    <name evidence="1" type="ORF">H310_07331</name>
</gene>